<evidence type="ECO:0000313" key="2">
    <source>
        <dbReference type="EMBL" id="CRK39760.1"/>
    </source>
</evidence>
<dbReference type="AlphaFoldDB" id="A0A0G4N093"/>
<protein>
    <submittedName>
        <fullName evidence="2">Uncharacterized protein</fullName>
    </submittedName>
</protein>
<dbReference type="EMBL" id="CVQI01031830">
    <property type="protein sequence ID" value="CRK39760.1"/>
    <property type="molecule type" value="Genomic_DNA"/>
</dbReference>
<evidence type="ECO:0000256" key="1">
    <source>
        <dbReference type="SAM" id="MobiDB-lite"/>
    </source>
</evidence>
<organism evidence="2 3">
    <name type="scientific">Verticillium longisporum</name>
    <name type="common">Verticillium dahliae var. longisporum</name>
    <dbReference type="NCBI Taxonomy" id="100787"/>
    <lineage>
        <taxon>Eukaryota</taxon>
        <taxon>Fungi</taxon>
        <taxon>Dikarya</taxon>
        <taxon>Ascomycota</taxon>
        <taxon>Pezizomycotina</taxon>
        <taxon>Sordariomycetes</taxon>
        <taxon>Hypocreomycetidae</taxon>
        <taxon>Glomerellales</taxon>
        <taxon>Plectosphaerellaceae</taxon>
        <taxon>Verticillium</taxon>
    </lineage>
</organism>
<proteinExistence type="predicted"/>
<accession>A0A0G4N093</accession>
<sequence>MGSIGNKANVCTCTRREAFVGRKCANAARPSRNHNGWGFLGDEQNANADAGVSVAGDRWGKGFVVFQCLAECLTEHPSHQHSISMRCTQGRRLGIEPVRPEQDPEQTTCAHHGVTPFLLVQPDVLSWVGPSEASPTEGHPSPPSPARPEVPFPAPTTQSNPDQESPSIAVPPACTHRSSTHLHQAGFIGRVPACGHHWQGSRASVPYRSFHRVLGVMELMEHGK</sequence>
<gene>
    <name evidence="2" type="ORF">BN1723_004660</name>
</gene>
<name>A0A0G4N093_VERLO</name>
<dbReference type="Proteomes" id="UP000045706">
    <property type="component" value="Unassembled WGS sequence"/>
</dbReference>
<feature type="compositionally biased region" description="Polar residues" evidence="1">
    <location>
        <begin position="156"/>
        <end position="166"/>
    </location>
</feature>
<feature type="region of interest" description="Disordered" evidence="1">
    <location>
        <begin position="128"/>
        <end position="176"/>
    </location>
</feature>
<reference evidence="3" key="1">
    <citation type="submission" date="2015-05" db="EMBL/GenBank/DDBJ databases">
        <authorList>
            <person name="Fogelqvist Johan"/>
        </authorList>
    </citation>
    <scope>NUCLEOTIDE SEQUENCE [LARGE SCALE GENOMIC DNA]</scope>
</reference>
<evidence type="ECO:0000313" key="3">
    <source>
        <dbReference type="Proteomes" id="UP000045706"/>
    </source>
</evidence>
<feature type="compositionally biased region" description="Pro residues" evidence="1">
    <location>
        <begin position="140"/>
        <end position="154"/>
    </location>
</feature>